<evidence type="ECO:0000256" key="4">
    <source>
        <dbReference type="SAM" id="MobiDB-lite"/>
    </source>
</evidence>
<dbReference type="GO" id="GO:0005524">
    <property type="term" value="F:ATP binding"/>
    <property type="evidence" value="ECO:0007669"/>
    <property type="project" value="UniProtKB-KW"/>
</dbReference>
<dbReference type="Gene3D" id="1.10.510.10">
    <property type="entry name" value="Transferase(Phosphotransferase) domain 1"/>
    <property type="match status" value="1"/>
</dbReference>
<dbReference type="EMBL" id="SFCI01001467">
    <property type="protein sequence ID" value="TFY75698.1"/>
    <property type="molecule type" value="Genomic_DNA"/>
</dbReference>
<dbReference type="STRING" id="135208.A0A4Y9ZQC8"/>
<keyword evidence="2" id="KW-0547">Nucleotide-binding</keyword>
<gene>
    <name evidence="6" type="ORF">EWM64_g8315</name>
</gene>
<dbReference type="InterPro" id="IPR011009">
    <property type="entry name" value="Kinase-like_dom_sf"/>
</dbReference>
<dbReference type="SUPFAM" id="SSF56112">
    <property type="entry name" value="Protein kinase-like (PK-like)"/>
    <property type="match status" value="1"/>
</dbReference>
<dbReference type="SMART" id="SM00220">
    <property type="entry name" value="S_TKc"/>
    <property type="match status" value="1"/>
</dbReference>
<proteinExistence type="predicted"/>
<dbReference type="InterPro" id="IPR050117">
    <property type="entry name" value="MAPK"/>
</dbReference>
<feature type="region of interest" description="Disordered" evidence="4">
    <location>
        <begin position="194"/>
        <end position="216"/>
    </location>
</feature>
<evidence type="ECO:0000259" key="5">
    <source>
        <dbReference type="PROSITE" id="PS50011"/>
    </source>
</evidence>
<accession>A0A4Y9ZQC8</accession>
<protein>
    <recommendedName>
        <fullName evidence="5">Protein kinase domain-containing protein</fullName>
    </recommendedName>
</protein>
<evidence type="ECO:0000256" key="2">
    <source>
        <dbReference type="ARBA" id="ARBA00022741"/>
    </source>
</evidence>
<dbReference type="PANTHER" id="PTHR24055">
    <property type="entry name" value="MITOGEN-ACTIVATED PROTEIN KINASE"/>
    <property type="match status" value="1"/>
</dbReference>
<evidence type="ECO:0000313" key="6">
    <source>
        <dbReference type="EMBL" id="TFY75698.1"/>
    </source>
</evidence>
<dbReference type="InterPro" id="IPR000719">
    <property type="entry name" value="Prot_kinase_dom"/>
</dbReference>
<dbReference type="Proteomes" id="UP000298061">
    <property type="component" value="Unassembled WGS sequence"/>
</dbReference>
<keyword evidence="1" id="KW-0808">Transferase</keyword>
<keyword evidence="3" id="KW-0067">ATP-binding</keyword>
<keyword evidence="1" id="KW-0723">Serine/threonine-protein kinase</keyword>
<keyword evidence="7" id="KW-1185">Reference proteome</keyword>
<dbReference type="OrthoDB" id="413582at2759"/>
<dbReference type="GO" id="GO:0004674">
    <property type="term" value="F:protein serine/threonine kinase activity"/>
    <property type="evidence" value="ECO:0007669"/>
    <property type="project" value="UniProtKB-KW"/>
</dbReference>
<feature type="domain" description="Protein kinase" evidence="5">
    <location>
        <begin position="1"/>
        <end position="350"/>
    </location>
</feature>
<evidence type="ECO:0000256" key="1">
    <source>
        <dbReference type="ARBA" id="ARBA00022527"/>
    </source>
</evidence>
<dbReference type="AlphaFoldDB" id="A0A4Y9ZQC8"/>
<keyword evidence="1" id="KW-0418">Kinase</keyword>
<evidence type="ECO:0000256" key="3">
    <source>
        <dbReference type="ARBA" id="ARBA00022840"/>
    </source>
</evidence>
<reference evidence="6 7" key="1">
    <citation type="submission" date="2019-02" db="EMBL/GenBank/DDBJ databases">
        <title>Genome sequencing of the rare red list fungi Hericium alpestre (H. flagellum).</title>
        <authorList>
            <person name="Buettner E."/>
            <person name="Kellner H."/>
        </authorList>
    </citation>
    <scope>NUCLEOTIDE SEQUENCE [LARGE SCALE GENOMIC DNA]</scope>
    <source>
        <strain evidence="6 7">DSM 108284</strain>
    </source>
</reference>
<name>A0A4Y9ZQC8_9AGAM</name>
<evidence type="ECO:0000313" key="7">
    <source>
        <dbReference type="Proteomes" id="UP000298061"/>
    </source>
</evidence>
<dbReference type="PROSITE" id="PS50011">
    <property type="entry name" value="PROTEIN_KINASE_DOM"/>
    <property type="match status" value="1"/>
</dbReference>
<dbReference type="Pfam" id="PF00069">
    <property type="entry name" value="Pkinase"/>
    <property type="match status" value="1"/>
</dbReference>
<comment type="caution">
    <text evidence="6">The sequence shown here is derived from an EMBL/GenBank/DDBJ whole genome shotgun (WGS) entry which is preliminary data.</text>
</comment>
<feature type="compositionally biased region" description="Acidic residues" evidence="4">
    <location>
        <begin position="196"/>
        <end position="206"/>
    </location>
</feature>
<sequence length="395" mass="44368">MEAYREPYEAAYDPMPQPVINILNHSFDEQRSIQSFWMPYIPNPLATLLACPVFAPWSYRDISPQALAEQVDAFHVLSKSFIYQIISAIAYLHEAGRGIANRDLKPGNILFTDDGCIKLIDFGIAFREADTDEDRKHDIWPECPRKMYFEVGTGSYRAPELLFGPSSYDALAADRWSLGATLAEFFTTLRRRSLSDDGDDGDWGSDENERGSEDLTQPFILDTPKSEWSTVRWERCSLFDSSRGDLGLIWSIFKTRGTPTSENWPTFGDLPDATKISFAEVPGIDFASILPNLSLPPPPPQGRRISERSQLSHLPPADAVPTPQDLVHRFLVYPQSSRLTADAALKHPWFTSDVPLLLPPEVTSRGAAPSVSETWKGKSLEGWLQVIMSAREDEK</sequence>
<organism evidence="6 7">
    <name type="scientific">Hericium alpestre</name>
    <dbReference type="NCBI Taxonomy" id="135208"/>
    <lineage>
        <taxon>Eukaryota</taxon>
        <taxon>Fungi</taxon>
        <taxon>Dikarya</taxon>
        <taxon>Basidiomycota</taxon>
        <taxon>Agaricomycotina</taxon>
        <taxon>Agaricomycetes</taxon>
        <taxon>Russulales</taxon>
        <taxon>Hericiaceae</taxon>
        <taxon>Hericium</taxon>
    </lineage>
</organism>